<keyword evidence="1" id="KW-0732">Signal</keyword>
<dbReference type="Proteomes" id="UP001500133">
    <property type="component" value="Unassembled WGS sequence"/>
</dbReference>
<name>A0ABP7LLB1_9GAMM</name>
<evidence type="ECO:0008006" key="4">
    <source>
        <dbReference type="Google" id="ProtNLM"/>
    </source>
</evidence>
<organism evidence="2 3">
    <name type="scientific">Halomonas cibimaris</name>
    <dbReference type="NCBI Taxonomy" id="657012"/>
    <lineage>
        <taxon>Bacteria</taxon>
        <taxon>Pseudomonadati</taxon>
        <taxon>Pseudomonadota</taxon>
        <taxon>Gammaproteobacteria</taxon>
        <taxon>Oceanospirillales</taxon>
        <taxon>Halomonadaceae</taxon>
        <taxon>Halomonas</taxon>
    </lineage>
</organism>
<dbReference type="EMBL" id="BAAAZT010000063">
    <property type="protein sequence ID" value="GAA3904180.1"/>
    <property type="molecule type" value="Genomic_DNA"/>
</dbReference>
<feature type="chain" id="PRO_5045911134" description="DUF3108 domain-containing protein" evidence="1">
    <location>
        <begin position="24"/>
        <end position="224"/>
    </location>
</feature>
<dbReference type="RefSeq" id="WP_344703550.1">
    <property type="nucleotide sequence ID" value="NZ_BAAAZT010000063.1"/>
</dbReference>
<comment type="caution">
    <text evidence="2">The sequence shown here is derived from an EMBL/GenBank/DDBJ whole genome shotgun (WGS) entry which is preliminary data.</text>
</comment>
<proteinExistence type="predicted"/>
<evidence type="ECO:0000313" key="3">
    <source>
        <dbReference type="Proteomes" id="UP001500133"/>
    </source>
</evidence>
<feature type="signal peptide" evidence="1">
    <location>
        <begin position="1"/>
        <end position="23"/>
    </location>
</feature>
<evidence type="ECO:0000256" key="1">
    <source>
        <dbReference type="SAM" id="SignalP"/>
    </source>
</evidence>
<accession>A0ABP7LLB1</accession>
<reference evidence="3" key="1">
    <citation type="journal article" date="2019" name="Int. J. Syst. Evol. Microbiol.">
        <title>The Global Catalogue of Microorganisms (GCM) 10K type strain sequencing project: providing services to taxonomists for standard genome sequencing and annotation.</title>
        <authorList>
            <consortium name="The Broad Institute Genomics Platform"/>
            <consortium name="The Broad Institute Genome Sequencing Center for Infectious Disease"/>
            <person name="Wu L."/>
            <person name="Ma J."/>
        </authorList>
    </citation>
    <scope>NUCLEOTIDE SEQUENCE [LARGE SCALE GENOMIC DNA]</scope>
    <source>
        <strain evidence="3">JCM 16914</strain>
    </source>
</reference>
<keyword evidence="3" id="KW-1185">Reference proteome</keyword>
<gene>
    <name evidence="2" type="ORF">GCM10022228_13060</name>
</gene>
<evidence type="ECO:0000313" key="2">
    <source>
        <dbReference type="EMBL" id="GAA3904180.1"/>
    </source>
</evidence>
<sequence length="224" mass="25177">MPIMTRVWPVALALWLLTGPAWAAPEKAPTLRPMQAFTAQYRLKVDGWPGAGLTHKVRREGRHWKSAMRFSIAVASGRERSRFTAGEHATHSLHYYSGYSLFGIGDSYELADADIATLDRQTALIHLARRAGRERCSQSAPCDVGFVDHRGRDEAFHYYTDGTEQVTVPAGRFNALAVVLFDAEKPDRNIRINYHPDYPGLIVEAGYWKAGKRETHITLTQLQP</sequence>
<protein>
    <recommendedName>
        <fullName evidence="4">DUF3108 domain-containing protein</fullName>
    </recommendedName>
</protein>